<dbReference type="AlphaFoldDB" id="A0A414JBF7"/>
<name>A0A414JBF7_9FIRM</name>
<sequence length="81" mass="9313">MKLTGDFKYQGSERRTGIKDPTKIYFEVALLSGIEQLRCTCDQDFFNKVLPTVKPFTDCKCTFTLNPTYNTLRLVDIQPAK</sequence>
<comment type="caution">
    <text evidence="1">The sequence shown here is derived from an EMBL/GenBank/DDBJ whole genome shotgun (WGS) entry which is preliminary data.</text>
</comment>
<gene>
    <name evidence="1" type="ORF">DW740_00460</name>
</gene>
<evidence type="ECO:0000313" key="1">
    <source>
        <dbReference type="EMBL" id="RHE41826.1"/>
    </source>
</evidence>
<dbReference type="Proteomes" id="UP000283745">
    <property type="component" value="Unassembled WGS sequence"/>
</dbReference>
<accession>A0A414JBF7</accession>
<protein>
    <submittedName>
        <fullName evidence="1">Uncharacterized protein</fullName>
    </submittedName>
</protein>
<proteinExistence type="predicted"/>
<dbReference type="RefSeq" id="WP_118048759.1">
    <property type="nucleotide sequence ID" value="NZ_CABJFK010000001.1"/>
</dbReference>
<evidence type="ECO:0000313" key="2">
    <source>
        <dbReference type="Proteomes" id="UP000283745"/>
    </source>
</evidence>
<organism evidence="1 2">
    <name type="scientific">Blautia obeum</name>
    <dbReference type="NCBI Taxonomy" id="40520"/>
    <lineage>
        <taxon>Bacteria</taxon>
        <taxon>Bacillati</taxon>
        <taxon>Bacillota</taxon>
        <taxon>Clostridia</taxon>
        <taxon>Lachnospirales</taxon>
        <taxon>Lachnospiraceae</taxon>
        <taxon>Blautia</taxon>
    </lineage>
</organism>
<reference evidence="1 2" key="1">
    <citation type="submission" date="2018-08" db="EMBL/GenBank/DDBJ databases">
        <title>A genome reference for cultivated species of the human gut microbiota.</title>
        <authorList>
            <person name="Zou Y."/>
            <person name="Xue W."/>
            <person name="Luo G."/>
        </authorList>
    </citation>
    <scope>NUCLEOTIDE SEQUENCE [LARGE SCALE GENOMIC DNA]</scope>
    <source>
        <strain evidence="1 2">AM28-23</strain>
    </source>
</reference>
<dbReference type="EMBL" id="QSKF01000001">
    <property type="protein sequence ID" value="RHE41826.1"/>
    <property type="molecule type" value="Genomic_DNA"/>
</dbReference>